<accession>A0LJE4</accession>
<feature type="modified residue" description="4-aspartylphosphate" evidence="1">
    <location>
        <position position="58"/>
    </location>
</feature>
<dbReference type="eggNOG" id="COG0784">
    <property type="taxonomic scope" value="Bacteria"/>
</dbReference>
<feature type="domain" description="Response regulatory" evidence="2">
    <location>
        <begin position="1"/>
        <end position="125"/>
    </location>
</feature>
<dbReference type="EMBL" id="CP000478">
    <property type="protein sequence ID" value="ABK17546.1"/>
    <property type="molecule type" value="Genomic_DNA"/>
</dbReference>
<sequence>MLMADDDVEDCMLATEAFEASGAAGAFSCVKDGIELMEYLSERVRSVAEELPGLILLDLNMPRKDGREALVEIKAEPALKHIPIVILTTSREGRDMTFTREAGANSFITKPDTFDEWVQIMKSLAQRWLAE</sequence>
<dbReference type="GO" id="GO:0000160">
    <property type="term" value="P:phosphorelay signal transduction system"/>
    <property type="evidence" value="ECO:0007669"/>
    <property type="project" value="InterPro"/>
</dbReference>
<organism evidence="3 4">
    <name type="scientific">Syntrophobacter fumaroxidans (strain DSM 10017 / MPOB)</name>
    <dbReference type="NCBI Taxonomy" id="335543"/>
    <lineage>
        <taxon>Bacteria</taxon>
        <taxon>Pseudomonadati</taxon>
        <taxon>Thermodesulfobacteriota</taxon>
        <taxon>Syntrophobacteria</taxon>
        <taxon>Syntrophobacterales</taxon>
        <taxon>Syntrophobacteraceae</taxon>
        <taxon>Syntrophobacter</taxon>
    </lineage>
</organism>
<keyword evidence="1" id="KW-0597">Phosphoprotein</keyword>
<dbReference type="PROSITE" id="PS50110">
    <property type="entry name" value="RESPONSE_REGULATORY"/>
    <property type="match status" value="1"/>
</dbReference>
<dbReference type="InterPro" id="IPR001789">
    <property type="entry name" value="Sig_transdc_resp-reg_receiver"/>
</dbReference>
<reference evidence="3 4" key="1">
    <citation type="submission" date="2006-10" db="EMBL/GenBank/DDBJ databases">
        <title>Complete sequence of Syntrophobacter fumaroxidans MPOB.</title>
        <authorList>
            <consortium name="US DOE Joint Genome Institute"/>
            <person name="Copeland A."/>
            <person name="Lucas S."/>
            <person name="Lapidus A."/>
            <person name="Barry K."/>
            <person name="Detter J.C."/>
            <person name="Glavina del Rio T."/>
            <person name="Hammon N."/>
            <person name="Israni S."/>
            <person name="Pitluck S."/>
            <person name="Goltsman E.G."/>
            <person name="Martinez M."/>
            <person name="Schmutz J."/>
            <person name="Larimer F."/>
            <person name="Land M."/>
            <person name="Hauser L."/>
            <person name="Kyrpides N."/>
            <person name="Kim E."/>
            <person name="Boone D.R."/>
            <person name="Brockman F."/>
            <person name="Culley D."/>
            <person name="Ferry J."/>
            <person name="Gunsalus R."/>
            <person name="McInerney M.J."/>
            <person name="Morrison M."/>
            <person name="Plugge C."/>
            <person name="Rohlin L."/>
            <person name="Scholten J."/>
            <person name="Sieber J."/>
            <person name="Stams A.J.M."/>
            <person name="Worm P."/>
            <person name="Henstra A.M."/>
            <person name="Richardson P."/>
        </authorList>
    </citation>
    <scope>NUCLEOTIDE SEQUENCE [LARGE SCALE GENOMIC DNA]</scope>
    <source>
        <strain evidence="4">DSM 10017 / MPOB</strain>
    </source>
</reference>
<dbReference type="CDD" id="cd17557">
    <property type="entry name" value="REC_Rcp-like"/>
    <property type="match status" value="1"/>
</dbReference>
<dbReference type="SMART" id="SM00448">
    <property type="entry name" value="REC"/>
    <property type="match status" value="1"/>
</dbReference>
<evidence type="ECO:0000313" key="4">
    <source>
        <dbReference type="Proteomes" id="UP000001784"/>
    </source>
</evidence>
<evidence type="ECO:0000313" key="3">
    <source>
        <dbReference type="EMBL" id="ABK17546.1"/>
    </source>
</evidence>
<evidence type="ECO:0000259" key="2">
    <source>
        <dbReference type="PROSITE" id="PS50110"/>
    </source>
</evidence>
<dbReference type="Pfam" id="PF00072">
    <property type="entry name" value="Response_reg"/>
    <property type="match status" value="1"/>
</dbReference>
<dbReference type="SUPFAM" id="SSF52172">
    <property type="entry name" value="CheY-like"/>
    <property type="match status" value="1"/>
</dbReference>
<gene>
    <name evidence="3" type="ordered locus">Sfum_1861</name>
</gene>
<dbReference type="HOGENOM" id="CLU_000445_69_17_7"/>
<dbReference type="InParanoid" id="A0LJE4"/>
<name>A0LJE4_SYNFM</name>
<dbReference type="KEGG" id="sfu:Sfum_1861"/>
<dbReference type="STRING" id="335543.Sfum_1861"/>
<keyword evidence="4" id="KW-1185">Reference proteome</keyword>
<dbReference type="InterPro" id="IPR011006">
    <property type="entry name" value="CheY-like_superfamily"/>
</dbReference>
<dbReference type="Proteomes" id="UP000001784">
    <property type="component" value="Chromosome"/>
</dbReference>
<dbReference type="Gene3D" id="3.40.50.2300">
    <property type="match status" value="1"/>
</dbReference>
<dbReference type="InterPro" id="IPR052893">
    <property type="entry name" value="TCS_response_regulator"/>
</dbReference>
<dbReference type="PANTHER" id="PTHR44520">
    <property type="entry name" value="RESPONSE REGULATOR RCP1-RELATED"/>
    <property type="match status" value="1"/>
</dbReference>
<evidence type="ECO:0000256" key="1">
    <source>
        <dbReference type="PROSITE-ProRule" id="PRU00169"/>
    </source>
</evidence>
<proteinExistence type="predicted"/>
<dbReference type="AlphaFoldDB" id="A0LJE4"/>
<dbReference type="PANTHER" id="PTHR44520:SF2">
    <property type="entry name" value="RESPONSE REGULATOR RCP1"/>
    <property type="match status" value="1"/>
</dbReference>
<protein>
    <submittedName>
        <fullName evidence="3">Response regulator receiver protein</fullName>
    </submittedName>
</protein>